<reference evidence="13" key="3">
    <citation type="submission" date="2025-09" db="UniProtKB">
        <authorList>
            <consortium name="Ensembl"/>
        </authorList>
    </citation>
    <scope>IDENTIFICATION</scope>
    <source>
        <strain evidence="13">Thorbecke</strain>
    </source>
</reference>
<feature type="region of interest" description="Disordered" evidence="9">
    <location>
        <begin position="541"/>
        <end position="612"/>
    </location>
</feature>
<feature type="region of interest" description="Disordered" evidence="9">
    <location>
        <begin position="504"/>
        <end position="528"/>
    </location>
</feature>
<evidence type="ECO:0000256" key="4">
    <source>
        <dbReference type="ARBA" id="ARBA00022989"/>
    </source>
</evidence>
<evidence type="ECO:0000256" key="3">
    <source>
        <dbReference type="ARBA" id="ARBA00022729"/>
    </source>
</evidence>
<dbReference type="PaxDb" id="9986-ENSOCUP00000017348"/>
<dbReference type="GO" id="GO:0016064">
    <property type="term" value="P:immunoglobulin mediated immune response"/>
    <property type="evidence" value="ECO:0007669"/>
    <property type="project" value="TreeGrafter"/>
</dbReference>
<dbReference type="PANTHER" id="PTHR23037">
    <property type="entry name" value="CYTOKINE RECEPTOR"/>
    <property type="match status" value="1"/>
</dbReference>
<dbReference type="InterPro" id="IPR015321">
    <property type="entry name" value="TypeI_recpt_CBD"/>
</dbReference>
<dbReference type="GO" id="GO:0030526">
    <property type="term" value="C:granulocyte macrophage colony-stimulating factor receptor complex"/>
    <property type="evidence" value="ECO:0007669"/>
    <property type="project" value="Ensembl"/>
</dbReference>
<dbReference type="Ensembl" id="ENSOCUT00000021706.3">
    <property type="protein sequence ID" value="ENSOCUP00000017348.3"/>
    <property type="gene ID" value="ENSOCUG00000027344.3"/>
</dbReference>
<dbReference type="GO" id="GO:0038157">
    <property type="term" value="P:granulocyte-macrophage colony-stimulating factor signaling pathway"/>
    <property type="evidence" value="ECO:0007669"/>
    <property type="project" value="Ensembl"/>
</dbReference>
<organism evidence="13 14">
    <name type="scientific">Oryctolagus cuniculus</name>
    <name type="common">Rabbit</name>
    <dbReference type="NCBI Taxonomy" id="9986"/>
    <lineage>
        <taxon>Eukaryota</taxon>
        <taxon>Metazoa</taxon>
        <taxon>Chordata</taxon>
        <taxon>Craniata</taxon>
        <taxon>Vertebrata</taxon>
        <taxon>Euteleostomi</taxon>
        <taxon>Mammalia</taxon>
        <taxon>Eutheria</taxon>
        <taxon>Euarchontoglires</taxon>
        <taxon>Glires</taxon>
        <taxon>Lagomorpha</taxon>
        <taxon>Leporidae</taxon>
        <taxon>Oryctolagus</taxon>
    </lineage>
</organism>
<evidence type="ECO:0000313" key="13">
    <source>
        <dbReference type="Ensembl" id="ENSOCUP00000017348.3"/>
    </source>
</evidence>
<dbReference type="Gene3D" id="2.60.40.10">
    <property type="entry name" value="Immunoglobulins"/>
    <property type="match status" value="4"/>
</dbReference>
<accession>G1TK65</accession>
<keyword evidence="2 10" id="KW-0812">Transmembrane</keyword>
<dbReference type="PROSITE" id="PS50853">
    <property type="entry name" value="FN3"/>
    <property type="match status" value="2"/>
</dbReference>
<dbReference type="HOGENOM" id="CLU_015884_0_0_1"/>
<dbReference type="CDD" id="cd00063">
    <property type="entry name" value="FN3"/>
    <property type="match status" value="2"/>
</dbReference>
<feature type="chain" id="PRO_5023892133" evidence="11">
    <location>
        <begin position="25"/>
        <end position="868"/>
    </location>
</feature>
<dbReference type="GO" id="GO:0070665">
    <property type="term" value="P:positive regulation of leukocyte proliferation"/>
    <property type="evidence" value="ECO:0007669"/>
    <property type="project" value="Ensembl"/>
</dbReference>
<evidence type="ECO:0000256" key="7">
    <source>
        <dbReference type="ARBA" id="ARBA00023170"/>
    </source>
</evidence>
<dbReference type="InterPro" id="IPR003961">
    <property type="entry name" value="FN3_dom"/>
</dbReference>
<dbReference type="SMART" id="SM00060">
    <property type="entry name" value="FN3"/>
    <property type="match status" value="2"/>
</dbReference>
<evidence type="ECO:0000256" key="9">
    <source>
        <dbReference type="SAM" id="MobiDB-lite"/>
    </source>
</evidence>
<evidence type="ECO:0000256" key="10">
    <source>
        <dbReference type="SAM" id="Phobius"/>
    </source>
</evidence>
<dbReference type="eggNOG" id="ENOG502RP2T">
    <property type="taxonomic scope" value="Eukaryota"/>
</dbReference>
<keyword evidence="3 11" id="KW-0732">Signal</keyword>
<dbReference type="EMBL" id="AAGW02061068">
    <property type="status" value="NOT_ANNOTATED_CDS"/>
    <property type="molecule type" value="Genomic_DNA"/>
</dbReference>
<feature type="region of interest" description="Disordered" evidence="9">
    <location>
        <begin position="711"/>
        <end position="776"/>
    </location>
</feature>
<dbReference type="AlphaFoldDB" id="G1TK65"/>
<protein>
    <submittedName>
        <fullName evidence="13">Colony stimulating factor 2 receptor subunit beta</fullName>
    </submittedName>
</protein>
<feature type="region of interest" description="Disordered" evidence="9">
    <location>
        <begin position="805"/>
        <end position="824"/>
    </location>
</feature>
<dbReference type="PANTHER" id="PTHR23037:SF22">
    <property type="entry name" value="CYTOKINE RECEPTOR COMMON SUBUNIT BETA"/>
    <property type="match status" value="1"/>
</dbReference>
<proteinExistence type="predicted"/>
<dbReference type="EMBL" id="AAGW02061067">
    <property type="status" value="NOT_ANNOTATED_CDS"/>
    <property type="molecule type" value="Genomic_DNA"/>
</dbReference>
<dbReference type="PROSITE" id="PS01355">
    <property type="entry name" value="HEMATOPO_REC_S_F1"/>
    <property type="match status" value="1"/>
</dbReference>
<keyword evidence="6" id="KW-1015">Disulfide bond</keyword>
<dbReference type="InParanoid" id="G1TK65"/>
<feature type="signal peptide" evidence="11">
    <location>
        <begin position="1"/>
        <end position="24"/>
    </location>
</feature>
<keyword evidence="8" id="KW-0325">Glycoprotein</keyword>
<evidence type="ECO:0000256" key="5">
    <source>
        <dbReference type="ARBA" id="ARBA00023136"/>
    </source>
</evidence>
<keyword evidence="7" id="KW-0675">Receptor</keyword>
<reference evidence="13" key="2">
    <citation type="submission" date="2025-08" db="UniProtKB">
        <authorList>
            <consortium name="Ensembl"/>
        </authorList>
    </citation>
    <scope>IDENTIFICATION</scope>
    <source>
        <strain evidence="13">Thorbecke</strain>
    </source>
</reference>
<dbReference type="Proteomes" id="UP000001811">
    <property type="component" value="Chromosome 4"/>
</dbReference>
<comment type="subcellular location">
    <subcellularLocation>
        <location evidence="1">Membrane</location>
        <topology evidence="1">Single-pass type I membrane protein</topology>
    </subcellularLocation>
</comment>
<dbReference type="OrthoDB" id="8906725at2759"/>
<evidence type="ECO:0000259" key="12">
    <source>
        <dbReference type="PROSITE" id="PS50853"/>
    </source>
</evidence>
<reference evidence="13 14" key="1">
    <citation type="journal article" date="2011" name="Nature">
        <title>A high-resolution map of human evolutionary constraint using 29 mammals.</title>
        <authorList>
            <person name="Lindblad-Toh K."/>
            <person name="Garber M."/>
            <person name="Zuk O."/>
            <person name="Lin M.F."/>
            <person name="Parker B.J."/>
            <person name="Washietl S."/>
            <person name="Kheradpour P."/>
            <person name="Ernst J."/>
            <person name="Jordan G."/>
            <person name="Mauceli E."/>
            <person name="Ward L.D."/>
            <person name="Lowe C.B."/>
            <person name="Holloway A.K."/>
            <person name="Clamp M."/>
            <person name="Gnerre S."/>
            <person name="Alfoldi J."/>
            <person name="Beal K."/>
            <person name="Chang J."/>
            <person name="Clawson H."/>
            <person name="Cuff J."/>
            <person name="Di Palma F."/>
            <person name="Fitzgerald S."/>
            <person name="Flicek P."/>
            <person name="Guttman M."/>
            <person name="Hubisz M.J."/>
            <person name="Jaffe D.B."/>
            <person name="Jungreis I."/>
            <person name="Kent W.J."/>
            <person name="Kostka D."/>
            <person name="Lara M."/>
            <person name="Martins A.L."/>
            <person name="Massingham T."/>
            <person name="Moltke I."/>
            <person name="Raney B.J."/>
            <person name="Rasmussen M.D."/>
            <person name="Robinson J."/>
            <person name="Stark A."/>
            <person name="Vilella A.J."/>
            <person name="Wen J."/>
            <person name="Xie X."/>
            <person name="Zody M.C."/>
            <person name="Baldwin J."/>
            <person name="Bloom T."/>
            <person name="Chin C.W."/>
            <person name="Heiman D."/>
            <person name="Nicol R."/>
            <person name="Nusbaum C."/>
            <person name="Young S."/>
            <person name="Wilkinson J."/>
            <person name="Worley K.C."/>
            <person name="Kovar C.L."/>
            <person name="Muzny D.M."/>
            <person name="Gibbs R.A."/>
            <person name="Cree A."/>
            <person name="Dihn H.H."/>
            <person name="Fowler G."/>
            <person name="Jhangiani S."/>
            <person name="Joshi V."/>
            <person name="Lee S."/>
            <person name="Lewis L.R."/>
            <person name="Nazareth L.V."/>
            <person name="Okwuonu G."/>
            <person name="Santibanez J."/>
            <person name="Warren W.C."/>
            <person name="Mardis E.R."/>
            <person name="Weinstock G.M."/>
            <person name="Wilson R.K."/>
            <person name="Delehaunty K."/>
            <person name="Dooling D."/>
            <person name="Fronik C."/>
            <person name="Fulton L."/>
            <person name="Fulton B."/>
            <person name="Graves T."/>
            <person name="Minx P."/>
            <person name="Sodergren E."/>
            <person name="Birney E."/>
            <person name="Margulies E.H."/>
            <person name="Herrero J."/>
            <person name="Green E.D."/>
            <person name="Haussler D."/>
            <person name="Siepel A."/>
            <person name="Goldman N."/>
            <person name="Pollard K.S."/>
            <person name="Pedersen J.S."/>
            <person name="Lander E.S."/>
            <person name="Kellis M."/>
        </authorList>
    </citation>
    <scope>NUCLEOTIDE SEQUENCE [LARGE SCALE GENOMIC DNA]</scope>
    <source>
        <strain evidence="13 14">Thorbecke inbred</strain>
    </source>
</reference>
<dbReference type="GO" id="GO:0009897">
    <property type="term" value="C:external side of plasma membrane"/>
    <property type="evidence" value="ECO:0007669"/>
    <property type="project" value="TreeGrafter"/>
</dbReference>
<dbReference type="SMR" id="G1TK65"/>
<dbReference type="GeneTree" id="ENSGT00510000048963"/>
<dbReference type="GO" id="GO:0038043">
    <property type="term" value="P:interleukin-5-mediated signaling pathway"/>
    <property type="evidence" value="ECO:0007669"/>
    <property type="project" value="Ensembl"/>
</dbReference>
<dbReference type="GO" id="GO:0004896">
    <property type="term" value="F:cytokine receptor activity"/>
    <property type="evidence" value="ECO:0007669"/>
    <property type="project" value="InterPro"/>
</dbReference>
<dbReference type="GO" id="GO:0007259">
    <property type="term" value="P:cell surface receptor signaling pathway via JAK-STAT"/>
    <property type="evidence" value="ECO:0007669"/>
    <property type="project" value="Ensembl"/>
</dbReference>
<keyword evidence="5 10" id="KW-0472">Membrane</keyword>
<evidence type="ECO:0000256" key="6">
    <source>
        <dbReference type="ARBA" id="ARBA00023157"/>
    </source>
</evidence>
<dbReference type="SUPFAM" id="SSF49265">
    <property type="entry name" value="Fibronectin type III"/>
    <property type="match status" value="4"/>
</dbReference>
<feature type="compositionally biased region" description="Polar residues" evidence="9">
    <location>
        <begin position="571"/>
        <end position="580"/>
    </location>
</feature>
<feature type="domain" description="Fibronectin type-III" evidence="12">
    <location>
        <begin position="134"/>
        <end position="239"/>
    </location>
</feature>
<dbReference type="Pfam" id="PF09240">
    <property type="entry name" value="IL6Ra-bind"/>
    <property type="match status" value="1"/>
</dbReference>
<evidence type="ECO:0000313" key="14">
    <source>
        <dbReference type="Proteomes" id="UP000001811"/>
    </source>
</evidence>
<dbReference type="Bgee" id="ENSOCUG00000027344">
    <property type="expression patterns" value="Expressed in blood and 17 other cell types or tissues"/>
</dbReference>
<gene>
    <name evidence="13" type="primary">CSF2RB</name>
</gene>
<keyword evidence="4 10" id="KW-1133">Transmembrane helix</keyword>
<name>G1TK65_RABIT</name>
<sequence>MALTPGLLLVTLLALRWGPGIARAETVPLQTLRCYNDYTSHVVCSWADTEEAGRLINVTLHRRVAPAPQQPVSCELTDDMPWSQCPSARCVPRRCVIPYQNFVLADNDTFSFQPDRPLGAQLTVTLAQHVQPPPPTDLQISSRGGGFLLSWSVDLGESQRPWLSREDLEFEVLFRRLHDSWEEATSLLSNSSQAILGPEHLTPNSPYVARVRTRLAPGVAFSGRPSEWSSEIQWDSQSGDKAQPQHLQCFFNGAHALSCSWEVKSQVTSSVSFGLFYKSGPDAREEECSPVLKEELRGRYTRHRCRVPVPDPRTHGQYTLSVRPRREEKFIKSSDNIQMARPSLNVTKDGDSYSLRWEAGKMYYRHIDHTFQVQYRKDTVAWEDSRSETLDNAHSMALPSLEPSTKYRARVRVRPKSGVYNGIWSEWSEERSWTTERVLPVWVLALSLVFLTLALILGLRFCGTYGYRLNQKWQENIPSPGKSHLFQDGGAGLRLPDSTWAFPSKGTLHQGSGGSRGPEPVGDSEVSPLSIEDPTEVLEAQPGPAAMPADPSLPATPPSTPPLGSAATVGSPVSQASSFDFNGPYLGSPQSRSLPDVRGQLAKPQTDAGQEASLPGSLEYLCLPPGGQVQLVPLAQVTGQGRAKAEQQRPSQGAPGSPSLEPGGGPVPPTRAQGEGGQDPKDNPGALHMGSGYISTTDLALTLPTAALALSLPPPSDQHPSLCPGLAEEPPGASAPGKPEFEGYVELPPTTGLHPKSPQASSHVLSPTEPWGDVAPASPHSKGLLVLQQVGDYCFFPDLGPGPPSLRSKPSSPGLCPETGDPEQVLGDKKPLCPPVPQVPVIQLFKALKQQDYMSLPPWEVGRSRQVC</sequence>
<dbReference type="InterPro" id="IPR013783">
    <property type="entry name" value="Ig-like_fold"/>
</dbReference>
<dbReference type="InterPro" id="IPR048668">
    <property type="entry name" value="IL3RB_N"/>
</dbReference>
<feature type="domain" description="Fibronectin type-III" evidence="12">
    <location>
        <begin position="338"/>
        <end position="437"/>
    </location>
</feature>
<evidence type="ECO:0000256" key="11">
    <source>
        <dbReference type="SAM" id="SignalP"/>
    </source>
</evidence>
<dbReference type="STRING" id="9986.ENSOCUP00000017348"/>
<keyword evidence="14" id="KW-1185">Reference proteome</keyword>
<evidence type="ECO:0000256" key="2">
    <source>
        <dbReference type="ARBA" id="ARBA00022692"/>
    </source>
</evidence>
<dbReference type="KEGG" id="ocu:100349996"/>
<dbReference type="GO" id="GO:0015026">
    <property type="term" value="F:coreceptor activity"/>
    <property type="evidence" value="ECO:0007669"/>
    <property type="project" value="Ensembl"/>
</dbReference>
<feature type="region of interest" description="Disordered" evidence="9">
    <location>
        <begin position="638"/>
        <end position="691"/>
    </location>
</feature>
<dbReference type="InterPro" id="IPR036116">
    <property type="entry name" value="FN3_sf"/>
</dbReference>
<dbReference type="EMBL" id="AAGW02061070">
    <property type="status" value="NOT_ANNOTATED_CDS"/>
    <property type="molecule type" value="Genomic_DNA"/>
</dbReference>
<evidence type="ECO:0000256" key="8">
    <source>
        <dbReference type="ARBA" id="ARBA00023180"/>
    </source>
</evidence>
<dbReference type="Pfam" id="PF21460">
    <property type="entry name" value="IL3Rb_N"/>
    <property type="match status" value="1"/>
</dbReference>
<evidence type="ECO:0000256" key="1">
    <source>
        <dbReference type="ARBA" id="ARBA00004479"/>
    </source>
</evidence>
<dbReference type="FunCoup" id="G1TK65">
    <property type="interactions" value="195"/>
</dbReference>
<dbReference type="InterPro" id="IPR003531">
    <property type="entry name" value="Hempt_rcpt_S_F1_CS"/>
</dbReference>
<dbReference type="GO" id="GO:0038156">
    <property type="term" value="P:interleukin-3-mediated signaling pathway"/>
    <property type="evidence" value="ECO:0007669"/>
    <property type="project" value="Ensembl"/>
</dbReference>
<dbReference type="EMBL" id="AAGW02061069">
    <property type="status" value="NOT_ANNOTATED_CDS"/>
    <property type="molecule type" value="Genomic_DNA"/>
</dbReference>
<feature type="transmembrane region" description="Helical" evidence="10">
    <location>
        <begin position="439"/>
        <end position="462"/>
    </location>
</feature>